<proteinExistence type="inferred from homology"/>
<dbReference type="RefSeq" id="WP_007208196.1">
    <property type="nucleotide sequence ID" value="NZ_GL622241.1"/>
</dbReference>
<dbReference type="EMBL" id="AEPV01000041">
    <property type="protein sequence ID" value="EFU74000.1"/>
    <property type="molecule type" value="Genomic_DNA"/>
</dbReference>
<dbReference type="PANTHER" id="PTHR43369">
    <property type="entry name" value="PHOSPHORIBOSYLGLYCINAMIDE FORMYLTRANSFERASE"/>
    <property type="match status" value="1"/>
</dbReference>
<dbReference type="UniPathway" id="UPA00074">
    <property type="reaction ID" value="UER00126"/>
</dbReference>
<dbReference type="PANTHER" id="PTHR43369:SF2">
    <property type="entry name" value="PHOSPHORIBOSYLGLYCINAMIDE FORMYLTRANSFERASE"/>
    <property type="match status" value="1"/>
</dbReference>
<evidence type="ECO:0000256" key="3">
    <source>
        <dbReference type="ARBA" id="ARBA00022755"/>
    </source>
</evidence>
<feature type="site" description="Raises pKa of active site His" evidence="4">
    <location>
        <position position="144"/>
    </location>
</feature>
<gene>
    <name evidence="4 6" type="primary">purN</name>
    <name evidence="6" type="ORF">HMPREF9088_1178</name>
</gene>
<feature type="binding site" evidence="4">
    <location>
        <begin position="11"/>
        <end position="13"/>
    </location>
    <ligand>
        <name>N(1)-(5-phospho-beta-D-ribosyl)glycinamide</name>
        <dbReference type="ChEBI" id="CHEBI:143788"/>
    </ligand>
</feature>
<evidence type="ECO:0000313" key="6">
    <source>
        <dbReference type="EMBL" id="EFU74000.1"/>
    </source>
</evidence>
<evidence type="ECO:0000256" key="4">
    <source>
        <dbReference type="HAMAP-Rule" id="MF_01930"/>
    </source>
</evidence>
<reference evidence="6 7" key="1">
    <citation type="submission" date="2010-12" db="EMBL/GenBank/DDBJ databases">
        <authorList>
            <person name="Muzny D."/>
            <person name="Qin X."/>
            <person name="Deng J."/>
            <person name="Jiang H."/>
            <person name="Liu Y."/>
            <person name="Qu J."/>
            <person name="Song X.-Z."/>
            <person name="Zhang L."/>
            <person name="Thornton R."/>
            <person name="Coyle M."/>
            <person name="Francisco L."/>
            <person name="Jackson L."/>
            <person name="Javaid M."/>
            <person name="Korchina V."/>
            <person name="Kovar C."/>
            <person name="Mata R."/>
            <person name="Mathew T."/>
            <person name="Ngo R."/>
            <person name="Nguyen L."/>
            <person name="Nguyen N."/>
            <person name="Okwuonu G."/>
            <person name="Ongeri F."/>
            <person name="Pham C."/>
            <person name="Simmons D."/>
            <person name="Wilczek-Boney K."/>
            <person name="Hale W."/>
            <person name="Jakkamsetti A."/>
            <person name="Pham P."/>
            <person name="Ruth R."/>
            <person name="San Lucas F."/>
            <person name="Warren J."/>
            <person name="Zhang J."/>
            <person name="Zhao Z."/>
            <person name="Zhou C."/>
            <person name="Zhu D."/>
            <person name="Lee S."/>
            <person name="Bess C."/>
            <person name="Blankenburg K."/>
            <person name="Forbes L."/>
            <person name="Fu Q."/>
            <person name="Gubbala S."/>
            <person name="Hirani K."/>
            <person name="Jayaseelan J.C."/>
            <person name="Lara F."/>
            <person name="Munidasa M."/>
            <person name="Palculict T."/>
            <person name="Patil S."/>
            <person name="Pu L.-L."/>
            <person name="Saada N."/>
            <person name="Tang L."/>
            <person name="Weissenberger G."/>
            <person name="Zhu Y."/>
            <person name="Hemphill L."/>
            <person name="Shang Y."/>
            <person name="Youmans B."/>
            <person name="Ayvaz T."/>
            <person name="Ross M."/>
            <person name="Santibanez J."/>
            <person name="Aqrawi P."/>
            <person name="Gross S."/>
            <person name="Joshi V."/>
            <person name="Fowler G."/>
            <person name="Nazareth L."/>
            <person name="Reid J."/>
            <person name="Worley K."/>
            <person name="Petrosino J."/>
            <person name="Highlander S."/>
            <person name="Gibbs R."/>
        </authorList>
    </citation>
    <scope>NUCLEOTIDE SEQUENCE [LARGE SCALE GENOMIC DNA]</scope>
    <source>
        <strain evidence="7">DSM 15952 / CCUG 50447 / LMG 22039 / TP 1.5</strain>
    </source>
</reference>
<dbReference type="InterPro" id="IPR002376">
    <property type="entry name" value="Formyl_transf_N"/>
</dbReference>
<keyword evidence="3 4" id="KW-0658">Purine biosynthesis</keyword>
<dbReference type="HAMAP" id="MF_01930">
    <property type="entry name" value="PurN"/>
    <property type="match status" value="1"/>
</dbReference>
<dbReference type="InterPro" id="IPR036477">
    <property type="entry name" value="Formyl_transf_N_sf"/>
</dbReference>
<organism evidence="6 7">
    <name type="scientific">Enterococcus italicus (strain DSM 15952 / CCUG 50447 / LMG 22039 / TP 1.5)</name>
    <dbReference type="NCBI Taxonomy" id="888064"/>
    <lineage>
        <taxon>Bacteria</taxon>
        <taxon>Bacillati</taxon>
        <taxon>Bacillota</taxon>
        <taxon>Bacilli</taxon>
        <taxon>Lactobacillales</taxon>
        <taxon>Enterococcaceae</taxon>
        <taxon>Enterococcus</taxon>
    </lineage>
</organism>
<dbReference type="GO" id="GO:0005829">
    <property type="term" value="C:cytosol"/>
    <property type="evidence" value="ECO:0007669"/>
    <property type="project" value="TreeGrafter"/>
</dbReference>
<dbReference type="AlphaFoldDB" id="E6LFN8"/>
<feature type="binding site" evidence="4">
    <location>
        <position position="106"/>
    </location>
    <ligand>
        <name>(6R)-10-formyltetrahydrofolate</name>
        <dbReference type="ChEBI" id="CHEBI:195366"/>
    </ligand>
</feature>
<dbReference type="EC" id="2.1.2.2" evidence="4"/>
<feature type="active site" description="Proton donor" evidence="4">
    <location>
        <position position="108"/>
    </location>
</feature>
<feature type="binding site" evidence="4">
    <location>
        <position position="64"/>
    </location>
    <ligand>
        <name>(6R)-10-formyltetrahydrofolate</name>
        <dbReference type="ChEBI" id="CHEBI:195366"/>
    </ligand>
</feature>
<name>E6LFN8_ENTI1</name>
<dbReference type="SUPFAM" id="SSF53328">
    <property type="entry name" value="Formyltransferase"/>
    <property type="match status" value="1"/>
</dbReference>
<evidence type="ECO:0000256" key="1">
    <source>
        <dbReference type="ARBA" id="ARBA00005054"/>
    </source>
</evidence>
<dbReference type="eggNOG" id="COG0299">
    <property type="taxonomic scope" value="Bacteria"/>
</dbReference>
<feature type="binding site" evidence="4">
    <location>
        <begin position="89"/>
        <end position="92"/>
    </location>
    <ligand>
        <name>(6R)-10-formyltetrahydrofolate</name>
        <dbReference type="ChEBI" id="CHEBI:195366"/>
    </ligand>
</feature>
<feature type="domain" description="Formyl transferase N-terminal" evidence="5">
    <location>
        <begin position="1"/>
        <end position="181"/>
    </location>
</feature>
<sequence>MKIAVFASGTGSNFTALVQAIKQGQLAATIELLVCDQPDALVLKRAEAERIPIVCLKPSDFATKTAYEEQVKEALILHEIEFIVLAGYMRLIGPTLLEPYKNRIINIHPSLLPAFPGRTSIADAFDAGVSESGITIHYIDEGIDTGPIIYQKAVPILKTDTFATFTKRMHAVEHTIYPMVLEKIFQEGASNEKKSLN</sequence>
<dbReference type="Pfam" id="PF00551">
    <property type="entry name" value="Formyl_trans_N"/>
    <property type="match status" value="1"/>
</dbReference>
<dbReference type="STRING" id="888064.HMPREF9088_1178"/>
<comment type="pathway">
    <text evidence="1 4">Purine metabolism; IMP biosynthesis via de novo pathway; N(2)-formyl-N(1)-(5-phospho-D-ribosyl)glycinamide from N(1)-(5-phospho-D-ribosyl)glycinamide (10-formyl THF route): step 1/1.</text>
</comment>
<comment type="similarity">
    <text evidence="4">Belongs to the GART family.</text>
</comment>
<dbReference type="InterPro" id="IPR004607">
    <property type="entry name" value="GART"/>
</dbReference>
<keyword evidence="7" id="KW-1185">Reference proteome</keyword>
<comment type="catalytic activity">
    <reaction evidence="4">
        <text>N(1)-(5-phospho-beta-D-ribosyl)glycinamide + (6R)-10-formyltetrahydrofolate = N(2)-formyl-N(1)-(5-phospho-beta-D-ribosyl)glycinamide + (6S)-5,6,7,8-tetrahydrofolate + H(+)</text>
        <dbReference type="Rhea" id="RHEA:15053"/>
        <dbReference type="ChEBI" id="CHEBI:15378"/>
        <dbReference type="ChEBI" id="CHEBI:57453"/>
        <dbReference type="ChEBI" id="CHEBI:143788"/>
        <dbReference type="ChEBI" id="CHEBI:147286"/>
        <dbReference type="ChEBI" id="CHEBI:195366"/>
        <dbReference type="EC" id="2.1.2.2"/>
    </reaction>
</comment>
<dbReference type="Gene3D" id="3.40.50.170">
    <property type="entry name" value="Formyl transferase, N-terminal domain"/>
    <property type="match status" value="1"/>
</dbReference>
<dbReference type="Proteomes" id="UP000010296">
    <property type="component" value="Unassembled WGS sequence"/>
</dbReference>
<dbReference type="OrthoDB" id="9806170at2"/>
<keyword evidence="2 4" id="KW-0808">Transferase</keyword>
<comment type="caution">
    <text evidence="6">The sequence shown here is derived from an EMBL/GenBank/DDBJ whole genome shotgun (WGS) entry which is preliminary data.</text>
</comment>
<dbReference type="NCBIfam" id="TIGR00639">
    <property type="entry name" value="PurN"/>
    <property type="match status" value="1"/>
</dbReference>
<dbReference type="HOGENOM" id="CLU_038395_1_3_9"/>
<dbReference type="CDD" id="cd08645">
    <property type="entry name" value="FMT_core_GART"/>
    <property type="match status" value="1"/>
</dbReference>
<dbReference type="GO" id="GO:0006189">
    <property type="term" value="P:'de novo' IMP biosynthetic process"/>
    <property type="evidence" value="ECO:0007669"/>
    <property type="project" value="UniProtKB-UniRule"/>
</dbReference>
<dbReference type="GO" id="GO:0004644">
    <property type="term" value="F:phosphoribosylglycinamide formyltransferase activity"/>
    <property type="evidence" value="ECO:0007669"/>
    <property type="project" value="UniProtKB-UniRule"/>
</dbReference>
<evidence type="ECO:0000259" key="5">
    <source>
        <dbReference type="Pfam" id="PF00551"/>
    </source>
</evidence>
<comment type="function">
    <text evidence="4">Catalyzes the transfer of a formyl group from 10-formyltetrahydrofolate to 5-phospho-ribosyl-glycinamide (GAR), producing 5-phospho-ribosyl-N-formylglycinamide (FGAR) and tetrahydrofolate.</text>
</comment>
<protein>
    <recommendedName>
        <fullName evidence="4">Phosphoribosylglycinamide formyltransferase</fullName>
        <ecNumber evidence="4">2.1.2.2</ecNumber>
    </recommendedName>
    <alternativeName>
        <fullName evidence="4">5'-phosphoribosylglycinamide transformylase</fullName>
    </alternativeName>
    <alternativeName>
        <fullName evidence="4">GAR transformylase</fullName>
        <shortName evidence="4">GART</shortName>
    </alternativeName>
</protein>
<evidence type="ECO:0000313" key="7">
    <source>
        <dbReference type="Proteomes" id="UP000010296"/>
    </source>
</evidence>
<evidence type="ECO:0000256" key="2">
    <source>
        <dbReference type="ARBA" id="ARBA00022679"/>
    </source>
</evidence>
<accession>E6LFN8</accession>